<organism evidence="7 8">
    <name type="scientific">Passalora fulva</name>
    <name type="common">Tomato leaf mold</name>
    <name type="synonym">Cladosporium fulvum</name>
    <dbReference type="NCBI Taxonomy" id="5499"/>
    <lineage>
        <taxon>Eukaryota</taxon>
        <taxon>Fungi</taxon>
        <taxon>Dikarya</taxon>
        <taxon>Ascomycota</taxon>
        <taxon>Pezizomycotina</taxon>
        <taxon>Dothideomycetes</taxon>
        <taxon>Dothideomycetidae</taxon>
        <taxon>Mycosphaerellales</taxon>
        <taxon>Mycosphaerellaceae</taxon>
        <taxon>Fulvia</taxon>
    </lineage>
</organism>
<sequence>MLSEDNIEKLRLQKRFAGPIYSISNAQRHEHLIDNNITRLLTRFKTMTDRPMDIYYAWEIMNVDMMTEFTFGQPYGAIEKGSDDDHMANMDRTVMEHSKAEDEGQQLRPCLHNDMHQLSRSNSEFILTWSFRLSITNLGAGVDTMSWTLAAVIVGIGMSPKANARVRAEMDAAIQAGSVIKGVPVSYNEAVKLPYLQACIHEALRLWPNVAISLPRIVPKAGIEIYGYYVPGGYTVGMQSKQLAIDDRIFAAEPESFRPERFLDADKAQLSDMTTRNLSFGGPSRKCPGKNVAWLSMSKVLASLWVDKKIFRNDADREQFIYAVLSVLSDNGRIKFNLTDYQFRLLFSRRPNGRFVATLVAMRGGIIEAKIEPSDDGKTQAEACRAFKKHVEERLHELLTTVPDVGAISSVSGPSSASRQSAVPSRNTPGQIQLRSGQDLPPAYAKKG</sequence>
<feature type="compositionally biased region" description="Low complexity" evidence="6">
    <location>
        <begin position="408"/>
        <end position="423"/>
    </location>
</feature>
<evidence type="ECO:0000313" key="7">
    <source>
        <dbReference type="EMBL" id="UJO13114.1"/>
    </source>
</evidence>
<evidence type="ECO:0000256" key="6">
    <source>
        <dbReference type="SAM" id="MobiDB-lite"/>
    </source>
</evidence>
<keyword evidence="5" id="KW-0349">Heme</keyword>
<evidence type="ECO:0000256" key="3">
    <source>
        <dbReference type="ARBA" id="ARBA00022723"/>
    </source>
</evidence>
<dbReference type="InterPro" id="IPR050121">
    <property type="entry name" value="Cytochrome_P450_monoxygenase"/>
</dbReference>
<comment type="similarity">
    <text evidence="2">Belongs to the cytochrome P450 family.</text>
</comment>
<evidence type="ECO:0000313" key="8">
    <source>
        <dbReference type="Proteomes" id="UP000756132"/>
    </source>
</evidence>
<dbReference type="PANTHER" id="PTHR24305:SF232">
    <property type="entry name" value="P450, PUTATIVE (EUROFUNG)-RELATED"/>
    <property type="match status" value="1"/>
</dbReference>
<proteinExistence type="inferred from homology"/>
<dbReference type="RefSeq" id="XP_047757480.1">
    <property type="nucleotide sequence ID" value="XM_047902705.1"/>
</dbReference>
<evidence type="ECO:0000256" key="2">
    <source>
        <dbReference type="ARBA" id="ARBA00010617"/>
    </source>
</evidence>
<dbReference type="KEGG" id="ffu:CLAFUR5_03557"/>
<dbReference type="GO" id="GO:0004497">
    <property type="term" value="F:monooxygenase activity"/>
    <property type="evidence" value="ECO:0007669"/>
    <property type="project" value="UniProtKB-KW"/>
</dbReference>
<dbReference type="OrthoDB" id="3934656at2759"/>
<protein>
    <submittedName>
        <fullName evidence="7">Cytochrome P450 monooxygenase</fullName>
    </submittedName>
</protein>
<dbReference type="GO" id="GO:0020037">
    <property type="term" value="F:heme binding"/>
    <property type="evidence" value="ECO:0007669"/>
    <property type="project" value="InterPro"/>
</dbReference>
<name>A0A9Q8L961_PASFU</name>
<keyword evidence="4 5" id="KW-0408">Iron</keyword>
<evidence type="ECO:0000256" key="4">
    <source>
        <dbReference type="ARBA" id="ARBA00023004"/>
    </source>
</evidence>
<dbReference type="InterPro" id="IPR002401">
    <property type="entry name" value="Cyt_P450_E_grp-I"/>
</dbReference>
<dbReference type="Gene3D" id="1.10.630.10">
    <property type="entry name" value="Cytochrome P450"/>
    <property type="match status" value="2"/>
</dbReference>
<keyword evidence="7" id="KW-0503">Monooxygenase</keyword>
<dbReference type="InterPro" id="IPR001128">
    <property type="entry name" value="Cyt_P450"/>
</dbReference>
<feature type="binding site" description="axial binding residue" evidence="5">
    <location>
        <position position="287"/>
    </location>
    <ligand>
        <name>heme</name>
        <dbReference type="ChEBI" id="CHEBI:30413"/>
    </ligand>
    <ligandPart>
        <name>Fe</name>
        <dbReference type="ChEBI" id="CHEBI:18248"/>
    </ligandPart>
</feature>
<dbReference type="GO" id="GO:0005506">
    <property type="term" value="F:iron ion binding"/>
    <property type="evidence" value="ECO:0007669"/>
    <property type="project" value="InterPro"/>
</dbReference>
<feature type="region of interest" description="Disordered" evidence="6">
    <location>
        <begin position="408"/>
        <end position="448"/>
    </location>
</feature>
<dbReference type="Proteomes" id="UP000756132">
    <property type="component" value="Chromosome 2"/>
</dbReference>
<dbReference type="GeneID" id="71983435"/>
<dbReference type="PRINTS" id="PR00463">
    <property type="entry name" value="EP450I"/>
</dbReference>
<gene>
    <name evidence="7" type="ORF">CLAFUR5_03557</name>
</gene>
<dbReference type="SUPFAM" id="SSF48264">
    <property type="entry name" value="Cytochrome P450"/>
    <property type="match status" value="1"/>
</dbReference>
<reference evidence="7" key="1">
    <citation type="submission" date="2021-12" db="EMBL/GenBank/DDBJ databases">
        <authorList>
            <person name="Zaccaron A."/>
            <person name="Stergiopoulos I."/>
        </authorList>
    </citation>
    <scope>NUCLEOTIDE SEQUENCE</scope>
    <source>
        <strain evidence="7">Race5_Kim</strain>
    </source>
</reference>
<evidence type="ECO:0000256" key="1">
    <source>
        <dbReference type="ARBA" id="ARBA00001971"/>
    </source>
</evidence>
<keyword evidence="7" id="KW-0560">Oxidoreductase</keyword>
<keyword evidence="3 5" id="KW-0479">Metal-binding</keyword>
<dbReference type="GO" id="GO:0016705">
    <property type="term" value="F:oxidoreductase activity, acting on paired donors, with incorporation or reduction of molecular oxygen"/>
    <property type="evidence" value="ECO:0007669"/>
    <property type="project" value="InterPro"/>
</dbReference>
<dbReference type="Pfam" id="PF00067">
    <property type="entry name" value="p450"/>
    <property type="match status" value="1"/>
</dbReference>
<dbReference type="InterPro" id="IPR036396">
    <property type="entry name" value="Cyt_P450_sf"/>
</dbReference>
<feature type="compositionally biased region" description="Polar residues" evidence="6">
    <location>
        <begin position="424"/>
        <end position="436"/>
    </location>
</feature>
<dbReference type="AlphaFoldDB" id="A0A9Q8L961"/>
<comment type="cofactor">
    <cofactor evidence="1 5">
        <name>heme</name>
        <dbReference type="ChEBI" id="CHEBI:30413"/>
    </cofactor>
</comment>
<dbReference type="PRINTS" id="PR00385">
    <property type="entry name" value="P450"/>
</dbReference>
<dbReference type="EMBL" id="CP090164">
    <property type="protein sequence ID" value="UJO13114.1"/>
    <property type="molecule type" value="Genomic_DNA"/>
</dbReference>
<dbReference type="PANTHER" id="PTHR24305">
    <property type="entry name" value="CYTOCHROME P450"/>
    <property type="match status" value="1"/>
</dbReference>
<accession>A0A9Q8L961</accession>
<keyword evidence="8" id="KW-1185">Reference proteome</keyword>
<reference evidence="7" key="2">
    <citation type="journal article" date="2022" name="Microb. Genom.">
        <title>A chromosome-scale genome assembly of the tomato pathogen Cladosporium fulvum reveals a compartmentalized genome architecture and the presence of a dispensable chromosome.</title>
        <authorList>
            <person name="Zaccaron A.Z."/>
            <person name="Chen L.H."/>
            <person name="Samaras A."/>
            <person name="Stergiopoulos I."/>
        </authorList>
    </citation>
    <scope>NUCLEOTIDE SEQUENCE</scope>
    <source>
        <strain evidence="7">Race5_Kim</strain>
    </source>
</reference>
<evidence type="ECO:0000256" key="5">
    <source>
        <dbReference type="PIRSR" id="PIRSR602401-1"/>
    </source>
</evidence>